<dbReference type="AlphaFoldDB" id="E1KMS8"/>
<sequence length="38" mass="4490">MLTFALSKHEIKTSSRKFSRPSSRKKYHFIGIFIDFGK</sequence>
<dbReference type="EMBL" id="AEDO01000009">
    <property type="protein sequence ID" value="EFL47151.1"/>
    <property type="molecule type" value="Genomic_DNA"/>
</dbReference>
<dbReference type="STRING" id="866771.HMPREF9296_2024"/>
<proteinExistence type="predicted"/>
<evidence type="ECO:0000313" key="2">
    <source>
        <dbReference type="Proteomes" id="UP000003610"/>
    </source>
</evidence>
<gene>
    <name evidence="1" type="ORF">HMPREF9296_2024</name>
</gene>
<name>E1KMS8_9BACT</name>
<accession>E1KMS8</accession>
<dbReference type="Proteomes" id="UP000003610">
    <property type="component" value="Unassembled WGS sequence"/>
</dbReference>
<organism evidence="1 2">
    <name type="scientific">Prevotella disiens FB035-09AN</name>
    <dbReference type="NCBI Taxonomy" id="866771"/>
    <lineage>
        <taxon>Bacteria</taxon>
        <taxon>Pseudomonadati</taxon>
        <taxon>Bacteroidota</taxon>
        <taxon>Bacteroidia</taxon>
        <taxon>Bacteroidales</taxon>
        <taxon>Prevotellaceae</taxon>
        <taxon>Prevotella</taxon>
    </lineage>
</organism>
<comment type="caution">
    <text evidence="1">The sequence shown here is derived from an EMBL/GenBank/DDBJ whole genome shotgun (WGS) entry which is preliminary data.</text>
</comment>
<protein>
    <submittedName>
        <fullName evidence="1">Uncharacterized protein</fullName>
    </submittedName>
</protein>
<reference evidence="1 2" key="1">
    <citation type="submission" date="2010-08" db="EMBL/GenBank/DDBJ databases">
        <authorList>
            <person name="Durkin A.S."/>
            <person name="Madupu R."/>
            <person name="Torralba M."/>
            <person name="Gillis M."/>
            <person name="Methe B."/>
            <person name="Sutton G."/>
            <person name="Nelson K.E."/>
        </authorList>
    </citation>
    <scope>NUCLEOTIDE SEQUENCE [LARGE SCALE GENOMIC DNA]</scope>
    <source>
        <strain evidence="1 2">FB035-09AN</strain>
    </source>
</reference>
<evidence type="ECO:0000313" key="1">
    <source>
        <dbReference type="EMBL" id="EFL47151.1"/>
    </source>
</evidence>